<accession>A0A2S3ZFU6</accession>
<dbReference type="RefSeq" id="WP_103460368.1">
    <property type="nucleotide sequence ID" value="NZ_PPXD01000011.1"/>
</dbReference>
<evidence type="ECO:0000313" key="3">
    <source>
        <dbReference type="Proteomes" id="UP000237340"/>
    </source>
</evidence>
<organism evidence="2 3">
    <name type="scientific">Cryobacterium zongtaii</name>
    <dbReference type="NCBI Taxonomy" id="1259217"/>
    <lineage>
        <taxon>Bacteria</taxon>
        <taxon>Bacillati</taxon>
        <taxon>Actinomycetota</taxon>
        <taxon>Actinomycetes</taxon>
        <taxon>Micrococcales</taxon>
        <taxon>Microbacteriaceae</taxon>
        <taxon>Cryobacterium</taxon>
    </lineage>
</organism>
<protein>
    <recommendedName>
        <fullName evidence="4">DUF3618 domain-containing protein</fullName>
    </recommendedName>
</protein>
<feature type="region of interest" description="Disordered" evidence="1">
    <location>
        <begin position="32"/>
        <end position="57"/>
    </location>
</feature>
<dbReference type="EMBL" id="PPXD01000011">
    <property type="protein sequence ID" value="POH65959.1"/>
    <property type="molecule type" value="Genomic_DNA"/>
</dbReference>
<dbReference type="InterPro" id="IPR022062">
    <property type="entry name" value="DUF3618"/>
</dbReference>
<dbReference type="Pfam" id="PF12277">
    <property type="entry name" value="DUF3618"/>
    <property type="match status" value="1"/>
</dbReference>
<gene>
    <name evidence="2" type="ORF">C3B61_09325</name>
</gene>
<reference evidence="2 3" key="1">
    <citation type="submission" date="2018-01" db="EMBL/GenBank/DDBJ databases">
        <title>Cryobacterium sp. nov., from glaciers in China.</title>
        <authorList>
            <person name="Liu Q."/>
            <person name="Xin Y.-H."/>
        </authorList>
    </citation>
    <scope>NUCLEOTIDE SEQUENCE [LARGE SCALE GENOMIC DNA]</scope>
    <source>
        <strain evidence="2 3">TMN-42</strain>
    </source>
</reference>
<evidence type="ECO:0000256" key="1">
    <source>
        <dbReference type="SAM" id="MobiDB-lite"/>
    </source>
</evidence>
<evidence type="ECO:0000313" key="2">
    <source>
        <dbReference type="EMBL" id="POH65959.1"/>
    </source>
</evidence>
<keyword evidence="3" id="KW-1185">Reference proteome</keyword>
<proteinExistence type="predicted"/>
<evidence type="ECO:0008006" key="4">
    <source>
        <dbReference type="Google" id="ProtNLM"/>
    </source>
</evidence>
<sequence>MTCPFEVTRGGLGADVDALADKATPSKIVDRQKVRRAQAPHRGSAQYRRTWGRRRKT</sequence>
<comment type="caution">
    <text evidence="2">The sequence shown here is derived from an EMBL/GenBank/DDBJ whole genome shotgun (WGS) entry which is preliminary data.</text>
</comment>
<dbReference type="AlphaFoldDB" id="A0A2S3ZFU6"/>
<dbReference type="Proteomes" id="UP000237340">
    <property type="component" value="Unassembled WGS sequence"/>
</dbReference>
<name>A0A2S3ZFU6_9MICO</name>